<keyword evidence="3" id="KW-0547">Nucleotide-binding</keyword>
<organism evidence="7 8">
    <name type="scientific">Trichuris muris</name>
    <name type="common">Mouse whipworm</name>
    <dbReference type="NCBI Taxonomy" id="70415"/>
    <lineage>
        <taxon>Eukaryota</taxon>
        <taxon>Metazoa</taxon>
        <taxon>Ecdysozoa</taxon>
        <taxon>Nematoda</taxon>
        <taxon>Enoplea</taxon>
        <taxon>Dorylaimia</taxon>
        <taxon>Trichinellida</taxon>
        <taxon>Trichuridae</taxon>
        <taxon>Trichuris</taxon>
    </lineage>
</organism>
<evidence type="ECO:0000256" key="4">
    <source>
        <dbReference type="ARBA" id="ARBA00022777"/>
    </source>
</evidence>
<protein>
    <submittedName>
        <fullName evidence="8">Protein kinase domain-containing protein</fullName>
    </submittedName>
</protein>
<evidence type="ECO:0000313" key="7">
    <source>
        <dbReference type="Proteomes" id="UP000046395"/>
    </source>
</evidence>
<evidence type="ECO:0000313" key="8">
    <source>
        <dbReference type="WBParaSite" id="TMUE_2000007198.1"/>
    </source>
</evidence>
<dbReference type="Gene3D" id="3.30.200.20">
    <property type="entry name" value="Phosphorylase Kinase, domain 1"/>
    <property type="match status" value="1"/>
</dbReference>
<keyword evidence="5" id="KW-0067">ATP-binding</keyword>
<dbReference type="SMART" id="SM00220">
    <property type="entry name" value="S_TKc"/>
    <property type="match status" value="1"/>
</dbReference>
<dbReference type="PROSITE" id="PS00108">
    <property type="entry name" value="PROTEIN_KINASE_ST"/>
    <property type="match status" value="1"/>
</dbReference>
<dbReference type="AlphaFoldDB" id="A0A5S6QJ24"/>
<evidence type="ECO:0000259" key="6">
    <source>
        <dbReference type="PROSITE" id="PS50011"/>
    </source>
</evidence>
<dbReference type="PROSITE" id="PS50011">
    <property type="entry name" value="PROTEIN_KINASE_DOM"/>
    <property type="match status" value="1"/>
</dbReference>
<evidence type="ECO:0000256" key="5">
    <source>
        <dbReference type="ARBA" id="ARBA00022840"/>
    </source>
</evidence>
<evidence type="ECO:0000256" key="3">
    <source>
        <dbReference type="ARBA" id="ARBA00022741"/>
    </source>
</evidence>
<keyword evidence="7" id="KW-1185">Reference proteome</keyword>
<evidence type="ECO:0000256" key="1">
    <source>
        <dbReference type="ARBA" id="ARBA00022527"/>
    </source>
</evidence>
<dbReference type="InterPro" id="IPR045270">
    <property type="entry name" value="STKc_AGC"/>
</dbReference>
<keyword evidence="2" id="KW-0808">Transferase</keyword>
<keyword evidence="4" id="KW-0418">Kinase</keyword>
<dbReference type="SUPFAM" id="SSF56112">
    <property type="entry name" value="Protein kinase-like (PK-like)"/>
    <property type="match status" value="1"/>
</dbReference>
<dbReference type="STRING" id="70415.A0A5S6QJ24"/>
<dbReference type="InterPro" id="IPR000719">
    <property type="entry name" value="Prot_kinase_dom"/>
</dbReference>
<dbReference type="Proteomes" id="UP000046395">
    <property type="component" value="Unassembled WGS sequence"/>
</dbReference>
<proteinExistence type="predicted"/>
<dbReference type="GO" id="GO:0005524">
    <property type="term" value="F:ATP binding"/>
    <property type="evidence" value="ECO:0007669"/>
    <property type="project" value="UniProtKB-KW"/>
</dbReference>
<dbReference type="PANTHER" id="PTHR24355">
    <property type="entry name" value="G PROTEIN-COUPLED RECEPTOR KINASE/RIBOSOMAL PROTEIN S6 KINASE"/>
    <property type="match status" value="1"/>
</dbReference>
<dbReference type="GO" id="GO:0004674">
    <property type="term" value="F:protein serine/threonine kinase activity"/>
    <property type="evidence" value="ECO:0007669"/>
    <property type="project" value="UniProtKB-KW"/>
</dbReference>
<feature type="domain" description="Protein kinase" evidence="6">
    <location>
        <begin position="243"/>
        <end position="495"/>
    </location>
</feature>
<dbReference type="WBParaSite" id="TMUE_2000007198.1">
    <property type="protein sequence ID" value="TMUE_2000007198.1"/>
    <property type="gene ID" value="WBGene00287057"/>
</dbReference>
<dbReference type="CDD" id="cd05123">
    <property type="entry name" value="STKc_AGC"/>
    <property type="match status" value="1"/>
</dbReference>
<dbReference type="Gene3D" id="1.10.510.10">
    <property type="entry name" value="Transferase(Phosphotransferase) domain 1"/>
    <property type="match status" value="1"/>
</dbReference>
<name>A0A5S6QJ24_TRIMR</name>
<dbReference type="InterPro" id="IPR011009">
    <property type="entry name" value="Kinase-like_dom_sf"/>
</dbReference>
<dbReference type="InterPro" id="IPR008271">
    <property type="entry name" value="Ser/Thr_kinase_AS"/>
</dbReference>
<sequence length="561" mass="65236">MSLENPSLPHRRYYMKSERYHQRMNEMFMEQCAMMILHNAHEEQKDEESPTKRARLSQPLEDSWSSFLEQPNSFLNSVDNEVYATRSLSHVVNGTGTNAYNEASDREPIPECSPTVSTNHIFKSGWSLLKRFSLRTLEKRKAGKTEKPWTERAKSPILENDFSLKQRPSSLNFKCLSDSRLQCSFKSLLSFKISKSPSSSSSNRNASSLNSLNDGRIPWPIPWLEAIFLPEFPNRGPLNDKQFENDGIIAQGKFSTVYKVKLKGLPEAKFAMKVQKKSDILNHHAVYQIKDELKIHQAFCHHPFIAQMYGSWQSRSHIYMVLHYIAGYGDLYEYWRFENPLPPNVVKYWAVELGSALDYIHKNGVIYRDLKMENVVLDDRAHVKLIDFGLAKWLKHGERTKTICGTLHYMAPETLTGLGYSHSADWWSLGVLLHTLVSGTYPFEVTDERKIKHFIGYRPPVAQTADLQQLLLKLLRFNPICRLTDFQLYKEEPYFNNVPFEALLTRTLSPADEIFNYQQPRFNTQDGMKNQSMVEEECMDDYMEEYTKLLCFDYDDIGPWH</sequence>
<accession>A0A5S6QJ24</accession>
<dbReference type="Pfam" id="PF00069">
    <property type="entry name" value="Pkinase"/>
    <property type="match status" value="1"/>
</dbReference>
<keyword evidence="1" id="KW-0723">Serine/threonine-protein kinase</keyword>
<evidence type="ECO:0000256" key="2">
    <source>
        <dbReference type="ARBA" id="ARBA00022679"/>
    </source>
</evidence>
<dbReference type="PANTHER" id="PTHR24355:SF1">
    <property type="entry name" value="RIBOSOMAL PROTEIN S6 KINASE-RELATED PROTEIN"/>
    <property type="match status" value="1"/>
</dbReference>
<reference evidence="8" key="1">
    <citation type="submission" date="2019-12" db="UniProtKB">
        <authorList>
            <consortium name="WormBaseParasite"/>
        </authorList>
    </citation>
    <scope>IDENTIFICATION</scope>
</reference>